<dbReference type="PANTHER" id="PTHR11946:SF93">
    <property type="entry name" value="VALINE--TRNA LIGASE, CHLOROPLASTIC_MITOCHONDRIAL 2"/>
    <property type="match status" value="1"/>
</dbReference>
<feature type="binding site" evidence="8">
    <location>
        <position position="601"/>
    </location>
    <ligand>
        <name>ATP</name>
        <dbReference type="ChEBI" id="CHEBI:30616"/>
    </ligand>
</feature>
<evidence type="ECO:0000313" key="11">
    <source>
        <dbReference type="EMBL" id="GAA4488842.1"/>
    </source>
</evidence>
<dbReference type="SUPFAM" id="SSF52374">
    <property type="entry name" value="Nucleotidylyl transferase"/>
    <property type="match status" value="1"/>
</dbReference>
<dbReference type="SUPFAM" id="SSF50677">
    <property type="entry name" value="ValRS/IleRS/LeuRS editing domain"/>
    <property type="match status" value="1"/>
</dbReference>
<evidence type="ECO:0000256" key="6">
    <source>
        <dbReference type="ARBA" id="ARBA00023146"/>
    </source>
</evidence>
<dbReference type="RefSeq" id="WP_345188093.1">
    <property type="nucleotide sequence ID" value="NZ_BAABGP010000019.1"/>
</dbReference>
<keyword evidence="6 8" id="KW-0030">Aminoacyl-tRNA synthetase</keyword>
<comment type="similarity">
    <text evidence="8">Belongs to the class-I aminoacyl-tRNA synthetase family. ValS type 2 subfamily.</text>
</comment>
<accession>A0ABP8PNK5</accession>
<dbReference type="PRINTS" id="PR00986">
    <property type="entry name" value="TRNASYNTHVAL"/>
</dbReference>
<evidence type="ECO:0000259" key="10">
    <source>
        <dbReference type="Pfam" id="PF08264"/>
    </source>
</evidence>
<dbReference type="EMBL" id="BAABGP010000019">
    <property type="protein sequence ID" value="GAA4488842.1"/>
    <property type="molecule type" value="Genomic_DNA"/>
</dbReference>
<dbReference type="PANTHER" id="PTHR11946">
    <property type="entry name" value="VALYL-TRNA SYNTHETASES"/>
    <property type="match status" value="1"/>
</dbReference>
<comment type="domain">
    <text evidence="8">ValRS has two distinct active sites: one for aminoacylation and one for editing. The misactivated threonine is translocated from the active site to the editing site.</text>
</comment>
<comment type="subunit">
    <text evidence="8">Monomer.</text>
</comment>
<feature type="short sequence motif" description="'HIGH' region" evidence="8">
    <location>
        <begin position="53"/>
        <end position="63"/>
    </location>
</feature>
<feature type="domain" description="Aminoacyl-tRNA synthetase class Ia" evidence="9">
    <location>
        <begin position="20"/>
        <end position="107"/>
    </location>
</feature>
<evidence type="ECO:0000256" key="3">
    <source>
        <dbReference type="ARBA" id="ARBA00022741"/>
    </source>
</evidence>
<dbReference type="InterPro" id="IPR013155">
    <property type="entry name" value="M/V/L/I-tRNA-synth_anticd-bd"/>
</dbReference>
<feature type="domain" description="Aminoacyl-tRNA synthetase class Ia" evidence="9">
    <location>
        <begin position="135"/>
        <end position="636"/>
    </location>
</feature>
<evidence type="ECO:0000256" key="8">
    <source>
        <dbReference type="HAMAP-Rule" id="MF_02005"/>
    </source>
</evidence>
<dbReference type="Gene3D" id="1.10.730.10">
    <property type="entry name" value="Isoleucyl-tRNA Synthetase, Domain 1"/>
    <property type="match status" value="1"/>
</dbReference>
<keyword evidence="3 8" id="KW-0547">Nucleotide-binding</keyword>
<dbReference type="GO" id="GO:0016874">
    <property type="term" value="F:ligase activity"/>
    <property type="evidence" value="ECO:0007669"/>
    <property type="project" value="UniProtKB-KW"/>
</dbReference>
<proteinExistence type="inferred from homology"/>
<dbReference type="InterPro" id="IPR022874">
    <property type="entry name" value="Valine-tRNA_ligase_type_2"/>
</dbReference>
<dbReference type="Proteomes" id="UP001500731">
    <property type="component" value="Unassembled WGS sequence"/>
</dbReference>
<comment type="catalytic activity">
    <reaction evidence="7 8">
        <text>tRNA(Val) + L-valine + ATP = L-valyl-tRNA(Val) + AMP + diphosphate</text>
        <dbReference type="Rhea" id="RHEA:10704"/>
        <dbReference type="Rhea" id="RHEA-COMP:9672"/>
        <dbReference type="Rhea" id="RHEA-COMP:9708"/>
        <dbReference type="ChEBI" id="CHEBI:30616"/>
        <dbReference type="ChEBI" id="CHEBI:33019"/>
        <dbReference type="ChEBI" id="CHEBI:57762"/>
        <dbReference type="ChEBI" id="CHEBI:78442"/>
        <dbReference type="ChEBI" id="CHEBI:78537"/>
        <dbReference type="ChEBI" id="CHEBI:456215"/>
        <dbReference type="EC" id="6.1.1.9"/>
    </reaction>
</comment>
<dbReference type="InterPro" id="IPR002303">
    <property type="entry name" value="Valyl-tRNA_ligase"/>
</dbReference>
<gene>
    <name evidence="8 11" type="primary">valS</name>
    <name evidence="11" type="ORF">GCM10023171_29040</name>
</gene>
<feature type="short sequence motif" description="'KMSKS' region" evidence="8">
    <location>
        <begin position="598"/>
        <end position="602"/>
    </location>
</feature>
<comment type="subcellular location">
    <subcellularLocation>
        <location evidence="8">Cytoplasm</location>
    </subcellularLocation>
</comment>
<organism evidence="11 12">
    <name type="scientific">Microbacterium panaciterrae</name>
    <dbReference type="NCBI Taxonomy" id="985759"/>
    <lineage>
        <taxon>Bacteria</taxon>
        <taxon>Bacillati</taxon>
        <taxon>Actinomycetota</taxon>
        <taxon>Actinomycetes</taxon>
        <taxon>Micrococcales</taxon>
        <taxon>Microbacteriaceae</taxon>
        <taxon>Microbacterium</taxon>
    </lineage>
</organism>
<keyword evidence="2 8" id="KW-0436">Ligase</keyword>
<dbReference type="Pfam" id="PF08264">
    <property type="entry name" value="Anticodon_1"/>
    <property type="match status" value="1"/>
</dbReference>
<evidence type="ECO:0000256" key="7">
    <source>
        <dbReference type="ARBA" id="ARBA00047552"/>
    </source>
</evidence>
<keyword evidence="5 8" id="KW-0648">Protein biosynthesis</keyword>
<dbReference type="NCBIfam" id="NF009687">
    <property type="entry name" value="PRK13208.1"/>
    <property type="match status" value="1"/>
</dbReference>
<dbReference type="InterPro" id="IPR002300">
    <property type="entry name" value="aa-tRNA-synth_Ia"/>
</dbReference>
<evidence type="ECO:0000256" key="2">
    <source>
        <dbReference type="ARBA" id="ARBA00022598"/>
    </source>
</evidence>
<protein>
    <recommendedName>
        <fullName evidence="8">Valine--tRNA ligase</fullName>
        <ecNumber evidence="8">6.1.1.9</ecNumber>
    </recommendedName>
    <alternativeName>
        <fullName evidence="8">Valyl-tRNA synthetase</fullName>
        <shortName evidence="8">ValRS</shortName>
    </alternativeName>
</protein>
<dbReference type="InterPro" id="IPR009008">
    <property type="entry name" value="Val/Leu/Ile-tRNA-synth_edit"/>
</dbReference>
<dbReference type="InterPro" id="IPR001412">
    <property type="entry name" value="aa-tRNA-synth_I_CS"/>
</dbReference>
<feature type="domain" description="Methionyl/Valyl/Leucyl/Isoleucyl-tRNA synthetase anticodon-binding" evidence="10">
    <location>
        <begin position="677"/>
        <end position="832"/>
    </location>
</feature>
<keyword evidence="4 8" id="KW-0067">ATP-binding</keyword>
<dbReference type="NCBIfam" id="NF000540">
    <property type="entry name" value="alt_ValS"/>
    <property type="match status" value="1"/>
</dbReference>
<keyword evidence="12" id="KW-1185">Reference proteome</keyword>
<evidence type="ECO:0000256" key="1">
    <source>
        <dbReference type="ARBA" id="ARBA00022490"/>
    </source>
</evidence>
<sequence>MSQAHSIPEKPALEGLEAKWGERWSTDGTFLFDRIRAAQTGREGVYSIDTPPPTASGSLHIGHVFSYTHTDIKARFERMRGKNVFYPMGWDDNGLPTERRVQNYYGVRCDPSLPYEADFTPPFEGGDNKSSRAADQRPISRRNFIELCERLTEEDEKQFEALFRQLGLSVDWAQTYRTISNESIRQSQLAFLRNLERGEAYQSLAPTLWDVDFRSAIAQAELEDRDQQASYHTIDFPFADGSGHITIETTRPELLPACVAIVTHPEGPHKHLIGTKVRTPFFDADIEIHGHHLAQPDKGTGAAMVCTFGDVTDIVWWRELRTTDGRDLPNMTTIGLDGRFLPDAPASVGDADAAAWYVENMAGKTVFSARKALVEQLQSTGALTAVGKPFNHAVKFFEKGDRPLEIVSTRQWYIRNGARDQGLRDRLLAHGAELDWHPDFMRVRYENWVGGLTGDWLVSRQRFFGVPIPLWYALDENGERDYDRVLTPDHTTLPIDPTTDVPAGFTEDQRGKPGGFDAEADILDTWATSSLTPQLAGGWERDTELWDLVAPMDLRPQGQDIIRTWLFSTMLRSTLEDGRSPWRNAAISGFIVDPDRKKMSKSKGNVVTPADILDAHGSDAVRYWSASSRLGADAAFDPQNPTQVKIGRRLAIKILNAAKFVLSFPVPEGAEITHALDASMLATLDGVVRDATAAYENYDQARALEITESFFWTFCDDYLELVKERAYDRTHVGQASAALALRLALSTLLRLLAPIVSFATEEAWSWFEEGSIHTASWPEPLGGGSLSLSKGPDADDPSGAGDPAVLAIASRALIGIRRAKTEAKASQKTPVSSATIAAPAADIASLQAAADDLRAVGRIAELGFVEAEEFLVTAIELAPAEEA</sequence>
<dbReference type="InterPro" id="IPR014729">
    <property type="entry name" value="Rossmann-like_a/b/a_fold"/>
</dbReference>
<dbReference type="PROSITE" id="PS00178">
    <property type="entry name" value="AA_TRNA_LIGASE_I"/>
    <property type="match status" value="1"/>
</dbReference>
<name>A0ABP8PNK5_9MICO</name>
<comment type="function">
    <text evidence="8">Catalyzes the attachment of valine to tRNA(Val). As ValRS can inadvertently accommodate and process structurally similar amino acids such as threonine, to avoid such errors, it has a 'posttransfer' editing activity that hydrolyzes mischarged Thr-tRNA(Val) in a tRNA-dependent manner.</text>
</comment>
<dbReference type="InterPro" id="IPR048044">
    <property type="entry name" value="Valyl-tRNA_ligase_actino"/>
</dbReference>
<dbReference type="Gene3D" id="3.40.50.620">
    <property type="entry name" value="HUPs"/>
    <property type="match status" value="2"/>
</dbReference>
<reference evidence="12" key="1">
    <citation type="journal article" date="2019" name="Int. J. Syst. Evol. Microbiol.">
        <title>The Global Catalogue of Microorganisms (GCM) 10K type strain sequencing project: providing services to taxonomists for standard genome sequencing and annotation.</title>
        <authorList>
            <consortium name="The Broad Institute Genomics Platform"/>
            <consortium name="The Broad Institute Genome Sequencing Center for Infectious Disease"/>
            <person name="Wu L."/>
            <person name="Ma J."/>
        </authorList>
    </citation>
    <scope>NUCLEOTIDE SEQUENCE [LARGE SCALE GENOMIC DNA]</scope>
    <source>
        <strain evidence="12">JCM 17839</strain>
    </source>
</reference>
<evidence type="ECO:0000256" key="5">
    <source>
        <dbReference type="ARBA" id="ARBA00022917"/>
    </source>
</evidence>
<evidence type="ECO:0000313" key="12">
    <source>
        <dbReference type="Proteomes" id="UP001500731"/>
    </source>
</evidence>
<dbReference type="EC" id="6.1.1.9" evidence="8"/>
<dbReference type="SUPFAM" id="SSF47323">
    <property type="entry name" value="Anticodon-binding domain of a subclass of class I aminoacyl-tRNA synthetases"/>
    <property type="match status" value="1"/>
</dbReference>
<comment type="caution">
    <text evidence="11">The sequence shown here is derived from an EMBL/GenBank/DDBJ whole genome shotgun (WGS) entry which is preliminary data.</text>
</comment>
<evidence type="ECO:0000256" key="4">
    <source>
        <dbReference type="ARBA" id="ARBA00022840"/>
    </source>
</evidence>
<evidence type="ECO:0000259" key="9">
    <source>
        <dbReference type="Pfam" id="PF00133"/>
    </source>
</evidence>
<keyword evidence="1 8" id="KW-0963">Cytoplasm</keyword>
<dbReference type="HAMAP" id="MF_02005">
    <property type="entry name" value="Val_tRNA_synth_type2"/>
    <property type="match status" value="1"/>
</dbReference>
<dbReference type="Pfam" id="PF00133">
    <property type="entry name" value="tRNA-synt_1"/>
    <property type="match status" value="2"/>
</dbReference>
<dbReference type="InterPro" id="IPR009080">
    <property type="entry name" value="tRNAsynth_Ia_anticodon-bd"/>
</dbReference>